<sequence>MAEVAMAEPQRTSPERAEPQRKDGSSLARLKRRADFLRVAGVRRKWVTPGVMLQVANAQPDAQQAGPDGTTIQIGFTASRKVGNAVVRNRAIRRLKAVVDEVMPLYAKPGLDYVLIARRDTATRPYALLVEDLKLALRKTGALRADAPRTEGEAS</sequence>
<evidence type="ECO:0000256" key="5">
    <source>
        <dbReference type="ARBA" id="ARBA00022884"/>
    </source>
</evidence>
<dbReference type="Gene3D" id="3.30.230.10">
    <property type="match status" value="1"/>
</dbReference>
<dbReference type="InterPro" id="IPR000100">
    <property type="entry name" value="RNase_P"/>
</dbReference>
<dbReference type="PATRIC" id="fig|1207063.3.peg.425"/>
<evidence type="ECO:0000313" key="10">
    <source>
        <dbReference type="Proteomes" id="UP000006746"/>
    </source>
</evidence>
<dbReference type="EMBL" id="AMRL01000002">
    <property type="protein sequence ID" value="EKE78311.1"/>
    <property type="molecule type" value="Genomic_DNA"/>
</dbReference>
<dbReference type="PANTHER" id="PTHR33992">
    <property type="entry name" value="RIBONUCLEASE P PROTEIN COMPONENT"/>
    <property type="match status" value="1"/>
</dbReference>
<evidence type="ECO:0000256" key="8">
    <source>
        <dbReference type="SAM" id="MobiDB-lite"/>
    </source>
</evidence>
<name>K2J5I5_9PROT</name>
<dbReference type="GO" id="GO:0000049">
    <property type="term" value="F:tRNA binding"/>
    <property type="evidence" value="ECO:0007669"/>
    <property type="project" value="UniProtKB-UniRule"/>
</dbReference>
<keyword evidence="3 6" id="KW-0255">Endonuclease</keyword>
<feature type="region of interest" description="Disordered" evidence="8">
    <location>
        <begin position="1"/>
        <end position="27"/>
    </location>
</feature>
<dbReference type="HAMAP" id="MF_00227">
    <property type="entry name" value="RNase_P"/>
    <property type="match status" value="1"/>
</dbReference>
<dbReference type="InterPro" id="IPR020568">
    <property type="entry name" value="Ribosomal_Su5_D2-typ_SF"/>
</dbReference>
<dbReference type="STRING" id="1207063.P24_02081"/>
<comment type="function">
    <text evidence="6">RNaseP catalyzes the removal of the 5'-leader sequence from pre-tRNA to produce the mature 5'-terminus. It can also cleave other RNA substrates such as 4.5S RNA. The protein component plays an auxiliary but essential role in vivo by binding to the 5'-leader sequence and broadening the substrate specificity of the ribozyme.</text>
</comment>
<dbReference type="GO" id="GO:0042781">
    <property type="term" value="F:3'-tRNA processing endoribonuclease activity"/>
    <property type="evidence" value="ECO:0007669"/>
    <property type="project" value="TreeGrafter"/>
</dbReference>
<dbReference type="RefSeq" id="WP_008943034.1">
    <property type="nucleotide sequence ID" value="NZ_AMRL01000002.1"/>
</dbReference>
<evidence type="ECO:0000256" key="7">
    <source>
        <dbReference type="NCBIfam" id="TIGR00188"/>
    </source>
</evidence>
<keyword evidence="4 6" id="KW-0378">Hydrolase</keyword>
<comment type="subunit">
    <text evidence="6">Consists of a catalytic RNA component (M1 or rnpB) and a protein subunit.</text>
</comment>
<dbReference type="InterPro" id="IPR014721">
    <property type="entry name" value="Ribsml_uS5_D2-typ_fold_subgr"/>
</dbReference>
<dbReference type="eggNOG" id="COG0594">
    <property type="taxonomic scope" value="Bacteria"/>
</dbReference>
<evidence type="ECO:0000256" key="3">
    <source>
        <dbReference type="ARBA" id="ARBA00022759"/>
    </source>
</evidence>
<dbReference type="NCBIfam" id="TIGR00188">
    <property type="entry name" value="rnpA"/>
    <property type="match status" value="1"/>
</dbReference>
<dbReference type="EC" id="3.1.26.5" evidence="6 7"/>
<organism evidence="9 10">
    <name type="scientific">Oceanibaculum indicum P24</name>
    <dbReference type="NCBI Taxonomy" id="1207063"/>
    <lineage>
        <taxon>Bacteria</taxon>
        <taxon>Pseudomonadati</taxon>
        <taxon>Pseudomonadota</taxon>
        <taxon>Alphaproteobacteria</taxon>
        <taxon>Rhodospirillales</taxon>
        <taxon>Oceanibaculaceae</taxon>
        <taxon>Oceanibaculum</taxon>
    </lineage>
</organism>
<dbReference type="SUPFAM" id="SSF54211">
    <property type="entry name" value="Ribosomal protein S5 domain 2-like"/>
    <property type="match status" value="1"/>
</dbReference>
<evidence type="ECO:0000256" key="1">
    <source>
        <dbReference type="ARBA" id="ARBA00022694"/>
    </source>
</evidence>
<feature type="compositionally biased region" description="Basic and acidic residues" evidence="8">
    <location>
        <begin position="13"/>
        <end position="24"/>
    </location>
</feature>
<dbReference type="GO" id="GO:0004526">
    <property type="term" value="F:ribonuclease P activity"/>
    <property type="evidence" value="ECO:0007669"/>
    <property type="project" value="UniProtKB-UniRule"/>
</dbReference>
<gene>
    <name evidence="6" type="primary">rnpA</name>
    <name evidence="9" type="ORF">P24_02081</name>
</gene>
<keyword evidence="5 6" id="KW-0694">RNA-binding</keyword>
<evidence type="ECO:0000256" key="6">
    <source>
        <dbReference type="HAMAP-Rule" id="MF_00227"/>
    </source>
</evidence>
<keyword evidence="10" id="KW-1185">Reference proteome</keyword>
<comment type="catalytic activity">
    <reaction evidence="6">
        <text>Endonucleolytic cleavage of RNA, removing 5'-extranucleotides from tRNA precursor.</text>
        <dbReference type="EC" id="3.1.26.5"/>
    </reaction>
</comment>
<proteinExistence type="inferred from homology"/>
<accession>K2J5I5</accession>
<comment type="similarity">
    <text evidence="6">Belongs to the RnpA family.</text>
</comment>
<dbReference type="AlphaFoldDB" id="K2J5I5"/>
<comment type="caution">
    <text evidence="9">The sequence shown here is derived from an EMBL/GenBank/DDBJ whole genome shotgun (WGS) entry which is preliminary data.</text>
</comment>
<reference evidence="9 10" key="1">
    <citation type="journal article" date="2012" name="J. Bacteriol.">
        <title>Genome Sequence of Oceanibaculum indicum Type Strain P24.</title>
        <authorList>
            <person name="Lai Q."/>
            <person name="Shao Z."/>
        </authorList>
    </citation>
    <scope>NUCLEOTIDE SEQUENCE [LARGE SCALE GENOMIC DNA]</scope>
    <source>
        <strain evidence="9 10">P24</strain>
    </source>
</reference>
<keyword evidence="1 6" id="KW-0819">tRNA processing</keyword>
<dbReference type="GO" id="GO:0001682">
    <property type="term" value="P:tRNA 5'-leader removal"/>
    <property type="evidence" value="ECO:0007669"/>
    <property type="project" value="UniProtKB-UniRule"/>
</dbReference>
<evidence type="ECO:0000313" key="9">
    <source>
        <dbReference type="EMBL" id="EKE78311.1"/>
    </source>
</evidence>
<dbReference type="Pfam" id="PF00825">
    <property type="entry name" value="Ribonuclease_P"/>
    <property type="match status" value="1"/>
</dbReference>
<evidence type="ECO:0000256" key="2">
    <source>
        <dbReference type="ARBA" id="ARBA00022722"/>
    </source>
</evidence>
<dbReference type="PANTHER" id="PTHR33992:SF1">
    <property type="entry name" value="RIBONUCLEASE P PROTEIN COMPONENT"/>
    <property type="match status" value="1"/>
</dbReference>
<keyword evidence="2 6" id="KW-0540">Nuclease</keyword>
<dbReference type="Proteomes" id="UP000006746">
    <property type="component" value="Unassembled WGS sequence"/>
</dbReference>
<protein>
    <recommendedName>
        <fullName evidence="6 7">Ribonuclease P protein component</fullName>
        <shortName evidence="6">RNase P protein</shortName>
        <shortName evidence="6">RNaseP protein</shortName>
        <ecNumber evidence="6 7">3.1.26.5</ecNumber>
    </recommendedName>
    <alternativeName>
        <fullName evidence="6">Protein C5</fullName>
    </alternativeName>
</protein>
<dbReference type="GO" id="GO:0030677">
    <property type="term" value="C:ribonuclease P complex"/>
    <property type="evidence" value="ECO:0007669"/>
    <property type="project" value="TreeGrafter"/>
</dbReference>
<evidence type="ECO:0000256" key="4">
    <source>
        <dbReference type="ARBA" id="ARBA00022801"/>
    </source>
</evidence>